<dbReference type="GO" id="GO:0003677">
    <property type="term" value="F:DNA binding"/>
    <property type="evidence" value="ECO:0007669"/>
    <property type="project" value="UniProtKB-UniRule"/>
</dbReference>
<keyword evidence="8 12" id="KW-0238">DNA-binding</keyword>
<keyword evidence="9" id="KW-0413">Isomerase</keyword>
<comment type="function">
    <text evidence="12">The main replicative DNA helicase, it participates in initiation and elongation during chromosome replication. Travels ahead of the DNA replisome, separating dsDNA into templates for DNA synthesis. A processive ATP-dependent 5'-3' DNA helicase it has DNA-dependent ATPase activity.</text>
</comment>
<dbReference type="InterPro" id="IPR007693">
    <property type="entry name" value="DNA_helicase_DnaB-like_N"/>
</dbReference>
<sequence>MKNVPASIEAEQALIGSILIEPEKVDNIVSIVSSSDFYDPKHRHIFAAIEQLHDEGLPIDIISVCDRLKVMGVLDKIGGELYVAQLADNVPTSAHAEMYAHIVRDKAILRELIAAGSLIVEKAYDEALNVDEVLDEAERLVFRIAESRATKTYVDIRSALTEVFEHLEELRSKHLKGLTGLVTGIPTGFKKLDEMTSGFHKSDLIIIAARPSVGKTAFALNLAKNMATVGEASVGIFSLEMSKEQLIQRLLCMESLVDLQKVRRGWLSDEEWKRLVQGASRLMKANIIIDDESNLEPRVLRAKARRMKKEYNIDAIFIDYLQLMDLGDGRRDSRQQEISEISRSLKLLARELDVSIIALSQLSRAVEQREDKRPRLSDLRESGAIEQDADVVIFLYREEYYKKQHVDLPHETEIIIGKQRNGPIGTITLMFNPSFTNFFEPDVFHSEV</sequence>
<dbReference type="Pfam" id="PF00772">
    <property type="entry name" value="DnaB"/>
    <property type="match status" value="1"/>
</dbReference>
<evidence type="ECO:0000256" key="9">
    <source>
        <dbReference type="ARBA" id="ARBA00023235"/>
    </source>
</evidence>
<dbReference type="InterPro" id="IPR007692">
    <property type="entry name" value="DNA_helicase_DnaB"/>
</dbReference>
<dbReference type="Pfam" id="PF03796">
    <property type="entry name" value="DnaB_C"/>
    <property type="match status" value="1"/>
</dbReference>
<dbReference type="SUPFAM" id="SSF52540">
    <property type="entry name" value="P-loop containing nucleoside triphosphate hydrolases"/>
    <property type="match status" value="1"/>
</dbReference>
<dbReference type="GO" id="GO:0006269">
    <property type="term" value="P:DNA replication, synthesis of primer"/>
    <property type="evidence" value="ECO:0007669"/>
    <property type="project" value="UniProtKB-UniRule"/>
</dbReference>
<dbReference type="InterPro" id="IPR016136">
    <property type="entry name" value="DNA_helicase_N/primase_C"/>
</dbReference>
<dbReference type="GO" id="GO:1990077">
    <property type="term" value="C:primosome complex"/>
    <property type="evidence" value="ECO:0007669"/>
    <property type="project" value="UniProtKB-UniRule"/>
</dbReference>
<dbReference type="EMBL" id="DTBH01000063">
    <property type="protein sequence ID" value="HGQ76869.1"/>
    <property type="molecule type" value="Genomic_DNA"/>
</dbReference>
<dbReference type="EMBL" id="CP011393">
    <property type="protein sequence ID" value="ANE40764.1"/>
    <property type="molecule type" value="Genomic_DNA"/>
</dbReference>
<evidence type="ECO:0000256" key="10">
    <source>
        <dbReference type="ARBA" id="ARBA00048954"/>
    </source>
</evidence>
<feature type="domain" description="SF4 helicase" evidence="13">
    <location>
        <begin position="178"/>
        <end position="445"/>
    </location>
</feature>
<evidence type="ECO:0000259" key="13">
    <source>
        <dbReference type="PROSITE" id="PS51199"/>
    </source>
</evidence>
<protein>
    <recommendedName>
        <fullName evidence="11 12">Replicative DNA helicase</fullName>
        <ecNumber evidence="11 12">5.6.2.3</ecNumber>
    </recommendedName>
</protein>
<evidence type="ECO:0000313" key="16">
    <source>
        <dbReference type="EMBL" id="HGU42563.1"/>
    </source>
</evidence>
<keyword evidence="5 12" id="KW-0378">Hydrolase</keyword>
<evidence type="ECO:0000313" key="15">
    <source>
        <dbReference type="EMBL" id="HGQ76869.1"/>
    </source>
</evidence>
<evidence type="ECO:0000256" key="4">
    <source>
        <dbReference type="ARBA" id="ARBA00022741"/>
    </source>
</evidence>
<evidence type="ECO:0000256" key="1">
    <source>
        <dbReference type="ARBA" id="ARBA00008428"/>
    </source>
</evidence>
<dbReference type="GO" id="GO:0005829">
    <property type="term" value="C:cytosol"/>
    <property type="evidence" value="ECO:0007669"/>
    <property type="project" value="TreeGrafter"/>
</dbReference>
<comment type="catalytic activity">
    <reaction evidence="10 12">
        <text>ATP + H2O = ADP + phosphate + H(+)</text>
        <dbReference type="Rhea" id="RHEA:13065"/>
        <dbReference type="ChEBI" id="CHEBI:15377"/>
        <dbReference type="ChEBI" id="CHEBI:15378"/>
        <dbReference type="ChEBI" id="CHEBI:30616"/>
        <dbReference type="ChEBI" id="CHEBI:43474"/>
        <dbReference type="ChEBI" id="CHEBI:456216"/>
        <dbReference type="EC" id="5.6.2.3"/>
    </reaction>
</comment>
<evidence type="ECO:0000256" key="2">
    <source>
        <dbReference type="ARBA" id="ARBA00022515"/>
    </source>
</evidence>
<comment type="similarity">
    <text evidence="1 12">Belongs to the helicase family. DnaB subfamily.</text>
</comment>
<dbReference type="OrthoDB" id="9773982at2"/>
<keyword evidence="3 12" id="KW-0235">DNA replication</keyword>
<evidence type="ECO:0000256" key="12">
    <source>
        <dbReference type="RuleBase" id="RU362085"/>
    </source>
</evidence>
<evidence type="ECO:0000313" key="17">
    <source>
        <dbReference type="Proteomes" id="UP000077096"/>
    </source>
</evidence>
<dbReference type="SMART" id="SM00382">
    <property type="entry name" value="AAA"/>
    <property type="match status" value="1"/>
</dbReference>
<dbReference type="InterPro" id="IPR007694">
    <property type="entry name" value="DNA_helicase_DnaB-like_C"/>
</dbReference>
<dbReference type="KEGG" id="fng:JM64_01075"/>
<accession>A0A172T1D3</accession>
<dbReference type="CDD" id="cd00984">
    <property type="entry name" value="DnaB_C"/>
    <property type="match status" value="1"/>
</dbReference>
<keyword evidence="6 12" id="KW-0347">Helicase</keyword>
<dbReference type="EC" id="5.6.2.3" evidence="11 12"/>
<organism evidence="14 17">
    <name type="scientific">Fervidobacterium pennivorans</name>
    <dbReference type="NCBI Taxonomy" id="93466"/>
    <lineage>
        <taxon>Bacteria</taxon>
        <taxon>Thermotogati</taxon>
        <taxon>Thermotogota</taxon>
        <taxon>Thermotogae</taxon>
        <taxon>Thermotogales</taxon>
        <taxon>Fervidobacteriaceae</taxon>
        <taxon>Fervidobacterium</taxon>
    </lineage>
</organism>
<evidence type="ECO:0000256" key="8">
    <source>
        <dbReference type="ARBA" id="ARBA00023125"/>
    </source>
</evidence>
<dbReference type="FunFam" id="1.10.860.10:FF:000001">
    <property type="entry name" value="Replicative DNA helicase"/>
    <property type="match status" value="1"/>
</dbReference>
<dbReference type="PROSITE" id="PS51199">
    <property type="entry name" value="SF4_HELICASE"/>
    <property type="match status" value="1"/>
</dbReference>
<evidence type="ECO:0000313" key="14">
    <source>
        <dbReference type="EMBL" id="ANE40764.1"/>
    </source>
</evidence>
<dbReference type="NCBIfam" id="NF004384">
    <property type="entry name" value="PRK05748.1"/>
    <property type="match status" value="1"/>
</dbReference>
<evidence type="ECO:0000256" key="7">
    <source>
        <dbReference type="ARBA" id="ARBA00022840"/>
    </source>
</evidence>
<proteinExistence type="inferred from homology"/>
<gene>
    <name evidence="15" type="primary">dnaB</name>
    <name evidence="16" type="ORF">ENT72_06590</name>
    <name evidence="15" type="ORF">ENU12_02875</name>
    <name evidence="14" type="ORF">JM64_01075</name>
</gene>
<evidence type="ECO:0000256" key="3">
    <source>
        <dbReference type="ARBA" id="ARBA00022705"/>
    </source>
</evidence>
<dbReference type="GO" id="GO:0005524">
    <property type="term" value="F:ATP binding"/>
    <property type="evidence" value="ECO:0007669"/>
    <property type="project" value="UniProtKB-UniRule"/>
</dbReference>
<evidence type="ECO:0000256" key="6">
    <source>
        <dbReference type="ARBA" id="ARBA00022806"/>
    </source>
</evidence>
<evidence type="ECO:0000256" key="5">
    <source>
        <dbReference type="ARBA" id="ARBA00022801"/>
    </source>
</evidence>
<evidence type="ECO:0000256" key="11">
    <source>
        <dbReference type="NCBIfam" id="TIGR00665"/>
    </source>
</evidence>
<dbReference type="PANTHER" id="PTHR30153:SF2">
    <property type="entry name" value="REPLICATIVE DNA HELICASE"/>
    <property type="match status" value="1"/>
</dbReference>
<dbReference type="InterPro" id="IPR027417">
    <property type="entry name" value="P-loop_NTPase"/>
</dbReference>
<dbReference type="Proteomes" id="UP000077096">
    <property type="component" value="Chromosome"/>
</dbReference>
<dbReference type="InterPro" id="IPR036185">
    <property type="entry name" value="DNA_heli_DnaB-like_N_sf"/>
</dbReference>
<dbReference type="NCBIfam" id="TIGR00665">
    <property type="entry name" value="DnaB"/>
    <property type="match status" value="1"/>
</dbReference>
<dbReference type="Gene3D" id="1.10.860.10">
    <property type="entry name" value="DNAb Helicase, Chain A"/>
    <property type="match status" value="1"/>
</dbReference>
<reference evidence="14 17" key="1">
    <citation type="submission" date="2014-08" db="EMBL/GenBank/DDBJ databases">
        <title>Fervidobacterium pennivorans DYC genome.</title>
        <authorList>
            <person name="Wushke S."/>
        </authorList>
    </citation>
    <scope>NUCLEOTIDE SEQUENCE [LARGE SCALE GENOMIC DNA]</scope>
    <source>
        <strain evidence="14 17">DYC</strain>
    </source>
</reference>
<dbReference type="Gene3D" id="3.40.50.300">
    <property type="entry name" value="P-loop containing nucleotide triphosphate hydrolases"/>
    <property type="match status" value="1"/>
</dbReference>
<dbReference type="AlphaFoldDB" id="A0A172T1D3"/>
<dbReference type="GO" id="GO:0016787">
    <property type="term" value="F:hydrolase activity"/>
    <property type="evidence" value="ECO:0007669"/>
    <property type="project" value="UniProtKB-KW"/>
</dbReference>
<dbReference type="GO" id="GO:0043139">
    <property type="term" value="F:5'-3' DNA helicase activity"/>
    <property type="evidence" value="ECO:0007669"/>
    <property type="project" value="UniProtKB-EC"/>
</dbReference>
<reference evidence="15" key="2">
    <citation type="journal article" date="2020" name="mSystems">
        <title>Genome- and Community-Level Interaction Insights into Carbon Utilization and Element Cycling Functions of Hydrothermarchaeota in Hydrothermal Sediment.</title>
        <authorList>
            <person name="Zhou Z."/>
            <person name="Liu Y."/>
            <person name="Xu W."/>
            <person name="Pan J."/>
            <person name="Luo Z.H."/>
            <person name="Li M."/>
        </authorList>
    </citation>
    <scope>NUCLEOTIDE SEQUENCE [LARGE SCALE GENOMIC DNA]</scope>
    <source>
        <strain evidence="16">SpSt-604</strain>
        <strain evidence="15">SpSt-640</strain>
    </source>
</reference>
<keyword evidence="4 12" id="KW-0547">Nucleotide-binding</keyword>
<dbReference type="EMBL" id="DSZT01000209">
    <property type="protein sequence ID" value="HGU42563.1"/>
    <property type="molecule type" value="Genomic_DNA"/>
</dbReference>
<dbReference type="PANTHER" id="PTHR30153">
    <property type="entry name" value="REPLICATIVE DNA HELICASE DNAB"/>
    <property type="match status" value="1"/>
</dbReference>
<keyword evidence="2 12" id="KW-0639">Primosome</keyword>
<dbReference type="FunFam" id="3.40.50.300:FF:001761">
    <property type="entry name" value="Replicative DNA helicase"/>
    <property type="match status" value="1"/>
</dbReference>
<dbReference type="SUPFAM" id="SSF48024">
    <property type="entry name" value="N-terminal domain of DnaB helicase"/>
    <property type="match status" value="1"/>
</dbReference>
<name>A0A172T1D3_FERPE</name>
<dbReference type="InterPro" id="IPR003593">
    <property type="entry name" value="AAA+_ATPase"/>
</dbReference>
<keyword evidence="7 12" id="KW-0067">ATP-binding</keyword>
<dbReference type="PATRIC" id="fig|93466.3.peg.254"/>